<dbReference type="STRING" id="623744.A0A553RGT6"/>
<dbReference type="GO" id="GO:0009897">
    <property type="term" value="C:external side of plasma membrane"/>
    <property type="evidence" value="ECO:0007669"/>
    <property type="project" value="TreeGrafter"/>
</dbReference>
<keyword evidence="12" id="KW-1185">Reference proteome</keyword>
<evidence type="ECO:0000256" key="2">
    <source>
        <dbReference type="ARBA" id="ARBA00022692"/>
    </source>
</evidence>
<evidence type="ECO:0000256" key="6">
    <source>
        <dbReference type="ARBA" id="ARBA00023170"/>
    </source>
</evidence>
<dbReference type="InterPro" id="IPR025871">
    <property type="entry name" value="GHBP"/>
</dbReference>
<feature type="region of interest" description="Disordered" evidence="8">
    <location>
        <begin position="382"/>
        <end position="407"/>
    </location>
</feature>
<keyword evidence="5 9" id="KW-0472">Membrane</keyword>
<keyword evidence="3" id="KW-0732">Signal</keyword>
<keyword evidence="2 9" id="KW-0812">Transmembrane</keyword>
<dbReference type="Pfam" id="PF09067">
    <property type="entry name" value="EpoR_lig-bind"/>
    <property type="match status" value="1"/>
</dbReference>
<dbReference type="OrthoDB" id="9890215at2759"/>
<evidence type="ECO:0000256" key="1">
    <source>
        <dbReference type="ARBA" id="ARBA00004479"/>
    </source>
</evidence>
<evidence type="ECO:0000256" key="8">
    <source>
        <dbReference type="SAM" id="MobiDB-lite"/>
    </source>
</evidence>
<dbReference type="AlphaFoldDB" id="A0A553RGT6"/>
<gene>
    <name evidence="11" type="ORF">DNTS_033766</name>
</gene>
<dbReference type="PANTHER" id="PTHR23037:SF46">
    <property type="entry name" value="INTERLEUKIN 5 RECEPTOR SUBUNIT ALPHA"/>
    <property type="match status" value="1"/>
</dbReference>
<dbReference type="Proteomes" id="UP000316079">
    <property type="component" value="Unassembled WGS sequence"/>
</dbReference>
<evidence type="ECO:0000313" key="11">
    <source>
        <dbReference type="EMBL" id="TRZ01380.1"/>
    </source>
</evidence>
<evidence type="ECO:0000313" key="12">
    <source>
        <dbReference type="Proteomes" id="UP000316079"/>
    </source>
</evidence>
<dbReference type="GO" id="GO:0004896">
    <property type="term" value="F:cytokine receptor activity"/>
    <property type="evidence" value="ECO:0007669"/>
    <property type="project" value="TreeGrafter"/>
</dbReference>
<feature type="region of interest" description="Disordered" evidence="8">
    <location>
        <begin position="536"/>
        <end position="563"/>
    </location>
</feature>
<protein>
    <recommendedName>
        <fullName evidence="10">Fibronectin type-III domain-containing protein</fullName>
    </recommendedName>
</protein>
<dbReference type="SUPFAM" id="SSF49265">
    <property type="entry name" value="Fibronectin type III"/>
    <property type="match status" value="2"/>
</dbReference>
<keyword evidence="7" id="KW-0325">Glycoprotein</keyword>
<dbReference type="InterPro" id="IPR003961">
    <property type="entry name" value="FN3_dom"/>
</dbReference>
<comment type="caution">
    <text evidence="11">The sequence shown here is derived from an EMBL/GenBank/DDBJ whole genome shotgun (WGS) entry which is preliminary data.</text>
</comment>
<feature type="non-terminal residue" evidence="11">
    <location>
        <position position="1"/>
    </location>
</feature>
<accession>A0A553RGT6</accession>
<reference evidence="11 12" key="1">
    <citation type="journal article" date="2019" name="Sci. Data">
        <title>Hybrid genome assembly and annotation of Danionella translucida.</title>
        <authorList>
            <person name="Kadobianskyi M."/>
            <person name="Schulze L."/>
            <person name="Schuelke M."/>
            <person name="Judkewitz B."/>
        </authorList>
    </citation>
    <scope>NUCLEOTIDE SEQUENCE [LARGE SCALE GENOMIC DNA]</scope>
    <source>
        <strain evidence="11 12">Bolton</strain>
    </source>
</reference>
<comment type="subcellular location">
    <subcellularLocation>
        <location evidence="1">Membrane</location>
        <topology evidence="1">Single-pass type I membrane protein</topology>
    </subcellularLocation>
</comment>
<dbReference type="InterPro" id="IPR036116">
    <property type="entry name" value="FN3_sf"/>
</dbReference>
<dbReference type="Gene3D" id="2.60.40.10">
    <property type="entry name" value="Immunoglobulins"/>
    <property type="match status" value="2"/>
</dbReference>
<dbReference type="InterPro" id="IPR015152">
    <property type="entry name" value="Growth/epo_recpt_lig-bind"/>
</dbReference>
<dbReference type="CDD" id="cd00063">
    <property type="entry name" value="FN3"/>
    <property type="match status" value="1"/>
</dbReference>
<feature type="compositionally biased region" description="Low complexity" evidence="8">
    <location>
        <begin position="382"/>
        <end position="405"/>
    </location>
</feature>
<dbReference type="PANTHER" id="PTHR23037">
    <property type="entry name" value="CYTOKINE RECEPTOR"/>
    <property type="match status" value="1"/>
</dbReference>
<evidence type="ECO:0000256" key="3">
    <source>
        <dbReference type="ARBA" id="ARBA00022729"/>
    </source>
</evidence>
<evidence type="ECO:0000256" key="4">
    <source>
        <dbReference type="ARBA" id="ARBA00022989"/>
    </source>
</evidence>
<sequence>CFTIETADDMDRSLSISLLCLGFMVGNGLFTQGSKLWSSDPSDFYRPHFTDCRSREQETFRCWWSTGSFQNLSEPGALRVFYTNDVLSSEWQECPNYTLTVENECYFSKDFTSVWKSYCIQLRSVPQNITYDENCFTVENIVHPDPPVGLNWTLLNVSRSGLYVDILVHWKPPPSADVKSGWLNLVYQVQYQVKNTTYWETLELERGTQQSIYGMLTNEEYEVRVRSKMSGFRYFGEFSESVIVHVPHLLSKEPAFPMMLLLMFGVIGAVILIVAILFSQQHRGMENQVLTGKLEQLNSLLSSQNMYKTDFYHEDPWVEFIQLDLDDPTEKSETSDTQHLLGLSRSSSAHVLSFKSDDDSGRASCYDPEFLDPEDLASLIPSQHQHPVVSRSSSSIPDPSTQQTSEEVKMPIQIQPALPNSASMDFYAQVSDFTPAGGVVLSPGQPNSPLEKKKEDENGMKIQLLLISDGAYTSETTARQLSTDVPSPIPGPDPGYQQFPSQCVEGNLWNGDYLVTVNDSQTPYLLLEAPPTPMMPPMSDYTIAEPPPKSSFSGALGLPTQPR</sequence>
<evidence type="ECO:0000259" key="10">
    <source>
        <dbReference type="PROSITE" id="PS50853"/>
    </source>
</evidence>
<evidence type="ECO:0000256" key="7">
    <source>
        <dbReference type="ARBA" id="ARBA00023180"/>
    </source>
</evidence>
<dbReference type="InterPro" id="IPR013783">
    <property type="entry name" value="Ig-like_fold"/>
</dbReference>
<evidence type="ECO:0000256" key="5">
    <source>
        <dbReference type="ARBA" id="ARBA00023136"/>
    </source>
</evidence>
<keyword evidence="4 9" id="KW-1133">Transmembrane helix</keyword>
<proteinExistence type="predicted"/>
<keyword evidence="6" id="KW-0675">Receptor</keyword>
<feature type="transmembrane region" description="Helical" evidence="9">
    <location>
        <begin position="255"/>
        <end position="278"/>
    </location>
</feature>
<evidence type="ECO:0000256" key="9">
    <source>
        <dbReference type="SAM" id="Phobius"/>
    </source>
</evidence>
<dbReference type="PROSITE" id="PS50853">
    <property type="entry name" value="FN3"/>
    <property type="match status" value="1"/>
</dbReference>
<dbReference type="EMBL" id="SRMA01024112">
    <property type="protein sequence ID" value="TRZ01380.1"/>
    <property type="molecule type" value="Genomic_DNA"/>
</dbReference>
<feature type="domain" description="Fibronectin type-III" evidence="10">
    <location>
        <begin position="146"/>
        <end position="249"/>
    </location>
</feature>
<organism evidence="11 12">
    <name type="scientific">Danionella cerebrum</name>
    <dbReference type="NCBI Taxonomy" id="2873325"/>
    <lineage>
        <taxon>Eukaryota</taxon>
        <taxon>Metazoa</taxon>
        <taxon>Chordata</taxon>
        <taxon>Craniata</taxon>
        <taxon>Vertebrata</taxon>
        <taxon>Euteleostomi</taxon>
        <taxon>Actinopterygii</taxon>
        <taxon>Neopterygii</taxon>
        <taxon>Teleostei</taxon>
        <taxon>Ostariophysi</taxon>
        <taxon>Cypriniformes</taxon>
        <taxon>Danionidae</taxon>
        <taxon>Danioninae</taxon>
        <taxon>Danionella</taxon>
    </lineage>
</organism>
<name>A0A553RGT6_9TELE</name>
<dbReference type="Pfam" id="PF12772">
    <property type="entry name" value="GHBP"/>
    <property type="match status" value="2"/>
</dbReference>